<dbReference type="Gene3D" id="3.90.550.10">
    <property type="entry name" value="Spore Coat Polysaccharide Biosynthesis Protein SpsA, Chain A"/>
    <property type="match status" value="1"/>
</dbReference>
<dbReference type="EC" id="2.4.-.-" evidence="2"/>
<gene>
    <name evidence="2" type="ORF">O6P32_01935</name>
</gene>
<name>A0ABT4PEK4_9BACT</name>
<dbReference type="PANTHER" id="PTHR22916">
    <property type="entry name" value="GLYCOSYLTRANSFERASE"/>
    <property type="match status" value="1"/>
</dbReference>
<organism evidence="2 3">
    <name type="scientific">Phocaeicola acetigenes</name>
    <dbReference type="NCBI Taxonomy" id="3016083"/>
    <lineage>
        <taxon>Bacteria</taxon>
        <taxon>Pseudomonadati</taxon>
        <taxon>Bacteroidota</taxon>
        <taxon>Bacteroidia</taxon>
        <taxon>Bacteroidales</taxon>
        <taxon>Bacteroidaceae</taxon>
        <taxon>Phocaeicola</taxon>
    </lineage>
</organism>
<dbReference type="Pfam" id="PF00535">
    <property type="entry name" value="Glycos_transf_2"/>
    <property type="match status" value="1"/>
</dbReference>
<keyword evidence="3" id="KW-1185">Reference proteome</keyword>
<evidence type="ECO:0000259" key="1">
    <source>
        <dbReference type="Pfam" id="PF00535"/>
    </source>
</evidence>
<dbReference type="SUPFAM" id="SSF53448">
    <property type="entry name" value="Nucleotide-diphospho-sugar transferases"/>
    <property type="match status" value="1"/>
</dbReference>
<comment type="caution">
    <text evidence="2">The sequence shown here is derived from an EMBL/GenBank/DDBJ whole genome shotgun (WGS) entry which is preliminary data.</text>
</comment>
<dbReference type="GO" id="GO:0016757">
    <property type="term" value="F:glycosyltransferase activity"/>
    <property type="evidence" value="ECO:0007669"/>
    <property type="project" value="UniProtKB-KW"/>
</dbReference>
<dbReference type="InterPro" id="IPR029044">
    <property type="entry name" value="Nucleotide-diphossugar_trans"/>
</dbReference>
<sequence>MKFSILIPAYKAKYLKECIDSILSQTYPKFELIIVNDASPEDLDSIVNSYSDHRIRYFKNEKNCGAINVVDNWNKCLSYASGDYVICMGDDDKLSTDALEQYVTIIQKYPNLKIYHARTILIDPENKHVGITPDRAEYESIYSFMLHRIEGRMQFIGDFCFKTDYLREINGFYKLPLAWGSDDITAYLAAKEKGIANINTPTFFYRTNPSTISRTGNTKIKLEAINIEYKWYKKFIATLQPNNIVDYETLCLIKNKIENSFIKKKARAIRLDLLHNKISIIRWLFNKKKYHLNYSVLGLAILTTLKSNKQ</sequence>
<proteinExistence type="predicted"/>
<keyword evidence="2" id="KW-0808">Transferase</keyword>
<dbReference type="PANTHER" id="PTHR22916:SF3">
    <property type="entry name" value="UDP-GLCNAC:BETAGAL BETA-1,3-N-ACETYLGLUCOSAMINYLTRANSFERASE-LIKE PROTEIN 1"/>
    <property type="match status" value="1"/>
</dbReference>
<dbReference type="Proteomes" id="UP001141933">
    <property type="component" value="Unassembled WGS sequence"/>
</dbReference>
<reference evidence="2" key="1">
    <citation type="submission" date="2022-12" db="EMBL/GenBank/DDBJ databases">
        <title>Phocaeicola acetigenes sp. nov., isolated feces from a healthy human.</title>
        <authorList>
            <person name="Do H."/>
            <person name="Ha Y.B."/>
            <person name="Kim J.-S."/>
            <person name="Suh M.K."/>
            <person name="Kim H.S."/>
            <person name="Lee J.-S."/>
        </authorList>
    </citation>
    <scope>NUCLEOTIDE SEQUENCE</scope>
    <source>
        <strain evidence="2">KGMB11183</strain>
    </source>
</reference>
<accession>A0ABT4PEK4</accession>
<dbReference type="EMBL" id="JAPZVM010000001">
    <property type="protein sequence ID" value="MCZ8371465.1"/>
    <property type="molecule type" value="Genomic_DNA"/>
</dbReference>
<evidence type="ECO:0000313" key="3">
    <source>
        <dbReference type="Proteomes" id="UP001141933"/>
    </source>
</evidence>
<keyword evidence="2" id="KW-0328">Glycosyltransferase</keyword>
<feature type="domain" description="Glycosyltransferase 2-like" evidence="1">
    <location>
        <begin position="4"/>
        <end position="111"/>
    </location>
</feature>
<evidence type="ECO:0000313" key="2">
    <source>
        <dbReference type="EMBL" id="MCZ8371465.1"/>
    </source>
</evidence>
<dbReference type="RefSeq" id="WP_269876491.1">
    <property type="nucleotide sequence ID" value="NZ_JAPZVM010000001.1"/>
</dbReference>
<protein>
    <submittedName>
        <fullName evidence="2">Glycosyltransferase</fullName>
        <ecNumber evidence="2">2.4.-.-</ecNumber>
    </submittedName>
</protein>
<dbReference type="InterPro" id="IPR001173">
    <property type="entry name" value="Glyco_trans_2-like"/>
</dbReference>